<evidence type="ECO:0000256" key="8">
    <source>
        <dbReference type="ARBA" id="ARBA00023136"/>
    </source>
</evidence>
<feature type="transmembrane region" description="Helical" evidence="11">
    <location>
        <begin position="150"/>
        <end position="169"/>
    </location>
</feature>
<keyword evidence="8 11" id="KW-0472">Membrane</keyword>
<feature type="transmembrane region" description="Helical" evidence="11">
    <location>
        <begin position="86"/>
        <end position="107"/>
    </location>
</feature>
<comment type="caution">
    <text evidence="14">The sequence shown here is derived from an EMBL/GenBank/DDBJ whole genome shotgun (WGS) entry which is preliminary data.</text>
</comment>
<keyword evidence="5" id="KW-0547">Nucleotide-binding</keyword>
<dbReference type="PROSITE" id="PS50893">
    <property type="entry name" value="ABC_TRANSPORTER_2"/>
    <property type="match status" value="2"/>
</dbReference>
<evidence type="ECO:0000256" key="10">
    <source>
        <dbReference type="SAM" id="MobiDB-lite"/>
    </source>
</evidence>
<dbReference type="EMBL" id="JAFIQS010000012">
    <property type="protein sequence ID" value="KAG5164236.1"/>
    <property type="molecule type" value="Genomic_DNA"/>
</dbReference>
<dbReference type="Gene3D" id="1.20.1560.10">
    <property type="entry name" value="ABC transporter type 1, transmembrane domain"/>
    <property type="match status" value="2"/>
</dbReference>
<feature type="transmembrane region" description="Helical" evidence="11">
    <location>
        <begin position="363"/>
        <end position="384"/>
    </location>
</feature>
<dbReference type="Gene3D" id="3.40.50.300">
    <property type="entry name" value="P-loop containing nucleotide triphosphate hydrolases"/>
    <property type="match status" value="2"/>
</dbReference>
<feature type="domain" description="ABC transporter" evidence="12">
    <location>
        <begin position="1310"/>
        <end position="1574"/>
    </location>
</feature>
<dbReference type="InterPro" id="IPR027417">
    <property type="entry name" value="P-loop_NTPase"/>
</dbReference>
<evidence type="ECO:0000256" key="6">
    <source>
        <dbReference type="ARBA" id="ARBA00022840"/>
    </source>
</evidence>
<dbReference type="FunFam" id="3.40.50.300:FF:001354">
    <property type="entry name" value="ATP-binding cassette (ABC) transporter, putative"/>
    <property type="match status" value="1"/>
</dbReference>
<feature type="transmembrane region" description="Helical" evidence="11">
    <location>
        <begin position="1222"/>
        <end position="1241"/>
    </location>
</feature>
<dbReference type="SMART" id="SM00382">
    <property type="entry name" value="AAA"/>
    <property type="match status" value="2"/>
</dbReference>
<evidence type="ECO:0000256" key="11">
    <source>
        <dbReference type="SAM" id="Phobius"/>
    </source>
</evidence>
<dbReference type="GO" id="GO:0016887">
    <property type="term" value="F:ATP hydrolysis activity"/>
    <property type="evidence" value="ECO:0007669"/>
    <property type="project" value="InterPro"/>
</dbReference>
<evidence type="ECO:0000256" key="1">
    <source>
        <dbReference type="ARBA" id="ARBA00004141"/>
    </source>
</evidence>
<proteinExistence type="predicted"/>
<dbReference type="FunFam" id="1.20.1560.10:FF:000013">
    <property type="entry name" value="ABC transporter C family member 2"/>
    <property type="match status" value="1"/>
</dbReference>
<dbReference type="InterPro" id="IPR050173">
    <property type="entry name" value="ABC_transporter_C-like"/>
</dbReference>
<dbReference type="PANTHER" id="PTHR24223">
    <property type="entry name" value="ATP-BINDING CASSETTE SUB-FAMILY C"/>
    <property type="match status" value="1"/>
</dbReference>
<keyword evidence="2" id="KW-0813">Transport</keyword>
<dbReference type="InterPro" id="IPR011527">
    <property type="entry name" value="ABC1_TM_dom"/>
</dbReference>
<dbReference type="CDD" id="cd18604">
    <property type="entry name" value="ABC_6TM_VMR1_D2_like"/>
    <property type="match status" value="1"/>
</dbReference>
<feature type="transmembrane region" description="Helical" evidence="11">
    <location>
        <begin position="119"/>
        <end position="138"/>
    </location>
</feature>
<dbReference type="InterPro" id="IPR036640">
    <property type="entry name" value="ABC1_TM_sf"/>
</dbReference>
<feature type="transmembrane region" description="Helical" evidence="11">
    <location>
        <begin position="1123"/>
        <end position="1146"/>
    </location>
</feature>
<keyword evidence="4" id="KW-0677">Repeat</keyword>
<dbReference type="GO" id="GO:0000329">
    <property type="term" value="C:fungal-type vacuole membrane"/>
    <property type="evidence" value="ECO:0007669"/>
    <property type="project" value="TreeGrafter"/>
</dbReference>
<feature type="domain" description="ABC transmembrane type-1" evidence="13">
    <location>
        <begin position="328"/>
        <end position="626"/>
    </location>
</feature>
<dbReference type="CDD" id="cd03250">
    <property type="entry name" value="ABCC_MRP_domain1"/>
    <property type="match status" value="1"/>
</dbReference>
<keyword evidence="6" id="KW-0067">ATP-binding</keyword>
<feature type="transmembrane region" description="Helical" evidence="11">
    <location>
        <begin position="181"/>
        <end position="200"/>
    </location>
</feature>
<protein>
    <submittedName>
        <fullName evidence="14">Uncharacterized protein</fullName>
    </submittedName>
</protein>
<organism evidence="14">
    <name type="scientific">Psilocybe cubensis</name>
    <name type="common">Psychedelic mushroom</name>
    <name type="synonym">Stropharia cubensis</name>
    <dbReference type="NCBI Taxonomy" id="181762"/>
    <lineage>
        <taxon>Eukaryota</taxon>
        <taxon>Fungi</taxon>
        <taxon>Dikarya</taxon>
        <taxon>Basidiomycota</taxon>
        <taxon>Agaricomycotina</taxon>
        <taxon>Agaricomycetes</taxon>
        <taxon>Agaricomycetidae</taxon>
        <taxon>Agaricales</taxon>
        <taxon>Agaricineae</taxon>
        <taxon>Strophariaceae</taxon>
        <taxon>Psilocybe</taxon>
    </lineage>
</organism>
<feature type="transmembrane region" description="Helical" evidence="11">
    <location>
        <begin position="991"/>
        <end position="1010"/>
    </location>
</feature>
<evidence type="ECO:0000259" key="13">
    <source>
        <dbReference type="PROSITE" id="PS50929"/>
    </source>
</evidence>
<dbReference type="GO" id="GO:0005524">
    <property type="term" value="F:ATP binding"/>
    <property type="evidence" value="ECO:0007669"/>
    <property type="project" value="UniProtKB-KW"/>
</dbReference>
<reference evidence="14" key="1">
    <citation type="submission" date="2021-02" db="EMBL/GenBank/DDBJ databases">
        <title>Psilocybe cubensis genome.</title>
        <authorList>
            <person name="Mckernan K.J."/>
            <person name="Crawford S."/>
            <person name="Trippe A."/>
            <person name="Kane L.T."/>
            <person name="Mclaughlin S."/>
        </authorList>
    </citation>
    <scope>NUCLEOTIDE SEQUENCE [LARGE SCALE GENOMIC DNA]</scope>
    <source>
        <strain evidence="14">MGC-MH-2018</strain>
    </source>
</reference>
<evidence type="ECO:0000313" key="14">
    <source>
        <dbReference type="EMBL" id="KAG5164236.1"/>
    </source>
</evidence>
<feature type="domain" description="ABC transporter" evidence="12">
    <location>
        <begin position="660"/>
        <end position="912"/>
    </location>
</feature>
<feature type="transmembrane region" description="Helical" evidence="11">
    <location>
        <begin position="6"/>
        <end position="26"/>
    </location>
</feature>
<dbReference type="CDD" id="cd18596">
    <property type="entry name" value="ABC_6TM_VMR1_D1_like"/>
    <property type="match status" value="1"/>
</dbReference>
<evidence type="ECO:0000256" key="3">
    <source>
        <dbReference type="ARBA" id="ARBA00022692"/>
    </source>
</evidence>
<dbReference type="Pfam" id="PF00664">
    <property type="entry name" value="ABC_membrane"/>
    <property type="match status" value="2"/>
</dbReference>
<feature type="transmembrane region" description="Helical" evidence="11">
    <location>
        <begin position="476"/>
        <end position="501"/>
    </location>
</feature>
<comment type="subcellular location">
    <subcellularLocation>
        <location evidence="1">Membrane</location>
        <topology evidence="1">Multi-pass membrane protein</topology>
    </subcellularLocation>
</comment>
<dbReference type="CDD" id="cd03244">
    <property type="entry name" value="ABCC_MRP_domain2"/>
    <property type="match status" value="1"/>
</dbReference>
<dbReference type="PROSITE" id="PS50929">
    <property type="entry name" value="ABC_TM1F"/>
    <property type="match status" value="2"/>
</dbReference>
<name>A0A8H7XQL3_PSICU</name>
<evidence type="ECO:0000256" key="9">
    <source>
        <dbReference type="ARBA" id="ARBA00023180"/>
    </source>
</evidence>
<feature type="transmembrane region" description="Helical" evidence="11">
    <location>
        <begin position="322"/>
        <end position="343"/>
    </location>
</feature>
<dbReference type="SUPFAM" id="SSF52540">
    <property type="entry name" value="P-loop containing nucleoside triphosphate hydrolases"/>
    <property type="match status" value="2"/>
</dbReference>
<dbReference type="Pfam" id="PF00005">
    <property type="entry name" value="ABC_tran"/>
    <property type="match status" value="2"/>
</dbReference>
<feature type="region of interest" description="Disordered" evidence="10">
    <location>
        <begin position="415"/>
        <end position="435"/>
    </location>
</feature>
<dbReference type="OrthoDB" id="6500128at2759"/>
<dbReference type="PANTHER" id="PTHR24223:SF353">
    <property type="entry name" value="ABC TRANSPORTER ATP-BINDING PROTEIN_PERMEASE VMR1-RELATED"/>
    <property type="match status" value="1"/>
</dbReference>
<evidence type="ECO:0000256" key="2">
    <source>
        <dbReference type="ARBA" id="ARBA00022448"/>
    </source>
</evidence>
<keyword evidence="9" id="KW-0325">Glycoprotein</keyword>
<accession>A0A8H7XQL3</accession>
<evidence type="ECO:0000256" key="7">
    <source>
        <dbReference type="ARBA" id="ARBA00022989"/>
    </source>
</evidence>
<dbReference type="PROSITE" id="PS00211">
    <property type="entry name" value="ABC_TRANSPORTER_1"/>
    <property type="match status" value="1"/>
</dbReference>
<dbReference type="FunFam" id="3.40.50.300:FF:000825">
    <property type="entry name" value="ABC bile acid transporter"/>
    <property type="match status" value="1"/>
</dbReference>
<keyword evidence="7 11" id="KW-1133">Transmembrane helix</keyword>
<feature type="transmembrane region" description="Helical" evidence="11">
    <location>
        <begin position="561"/>
        <end position="587"/>
    </location>
</feature>
<dbReference type="SUPFAM" id="SSF90123">
    <property type="entry name" value="ABC transporter transmembrane region"/>
    <property type="match status" value="2"/>
</dbReference>
<sequence>MEHDIEVFHSFCLWAVLIGSILALFLKSTLEKRGFIELKESSVVGSTLTNDDSNTFLTGIVQPEDTEDGIPVDEDAFWSMVSRKKVFMIIIQTMICSLEATTVIWSLKNHGRVDLGRVLPHAIFPLYLLGLQCAWLIPHKSRRNHATLHSHITVLALTTTVLDFVSFILRRRPVAINETHGVQWIIAMMYVVLTGVSFLMPRGPGLYYPHEQVYPLDQNSRDSSVADEKVNVCQSESCSFWGTLVFSYTHSVLQLGKLMRNIDISELPVLPASMRAPQNFVRAQRLTPPDVSVNITSHLSSVACSPSYALGRRIVSLNAASFMLQFTLAVLTAVTTYGPAWFLQMFVKYLETPFADRDMQKGWVLVVGLTIASVTTVLISQQLWKVSMNDLEIRIRLQLNSMLYAKTLVRKDTTSASTTDSSEEHQVPKGATGDEFSSKTQVMNLMTADVDRVCDFSWHIFTLVDSPIEIFVGLGILYNLLGMSSAIGLSTLLFIIPINQLTGRTLISTQENLMKTRDERVGVMNEILGGIRMIKFMAWERNFSRRVLDIREKELKYQKRAFIVEVLWTVLWSASPILVILVTFYHFTVIQKQQLTPSIAFPSIIVFSTLKFALNSLPETFAKLMQSLVSLRRIATYLQSSERDVVPAYLSVHASATTSIAFENCTVTWPKLAPSTSPLFSLSKINVAFPAGKLTLVCGKVGSGKTLLLLALLGEAEVLDGNIRCPRTPADFQASVCSRPVRDEDWIVEGVCAYVPQIAWLRNASIRDNILFNLPYKHSRYQKTLAACALINDLKILEDGDLSEIGESGVNLSGGQKARVSLARAVYSRASNLFLDDVLSAVDAHTADHIYQECFKGELMKGRTVILVSHHVHLCAPQADYVVALENGAVGFQGTPESFLTSDFGNSLVMSAPSNLSDTDTDHESILSFEPKTDIVASTLSTSETCNSTTICTEEQVQKGSPRRFVEEELRAVGSVKNHVWYTYFCACGSLWYWSLFSFIMVAAAISPVFENSWLRRWASGQSLDQGHDPIYYITVYAAIATTGIVMGGLRWFALYYGSLKASRILYSQLLEAVLFAKIRFHDTVSRGRLLNRFGRDFEVVDSHLSNDLGQALTLSMATVTSLITIVAVVGWPFLLAMVVLGVVYLKASKLYGQACRELRRLESTSRSPLYSLYGETISGVTVIRAFGASSVSMRNMLRCLDMNTTPFYWIWNANRWVSTRFSLISSTIVSISALICLVTPSVSASLAGFILTFASTISEDILYAVRFFVQLEQSMIAVERIDEYVKVESEAPEFTDAIIPKNWPSKGEVKCQDLSVRYAPHLKDALSQISFTINAGEKIGVLGRTGSGKSTLALSLFRFIEVSAGHIFIDDLDISKIGLTDLRSALNIIPQDSTILSGTLRSTLDIFGLHTDAEIYDALRRVHLIPSSSNVLESGHNPSNKFTNLDANVSESGDNFSMGCVLPPLPVMYPVTLKPPFNREKQLICMARALLKRAKILVMDEATASVDYATDEHIAKVISEEFAETTIITIAHRIRTVIDYDRVMVLDEGRVIEYDSPASLLQNSRSIFYHLCKSTGPEEFEVLKLLAGVKRTEKREQTPIETL</sequence>
<dbReference type="InterPro" id="IPR003593">
    <property type="entry name" value="AAA+_ATPase"/>
</dbReference>
<evidence type="ECO:0000259" key="12">
    <source>
        <dbReference type="PROSITE" id="PS50893"/>
    </source>
</evidence>
<evidence type="ECO:0000256" key="4">
    <source>
        <dbReference type="ARBA" id="ARBA00022737"/>
    </source>
</evidence>
<evidence type="ECO:0000256" key="5">
    <source>
        <dbReference type="ARBA" id="ARBA00022741"/>
    </source>
</evidence>
<gene>
    <name evidence="14" type="ORF">JR316_010736</name>
</gene>
<dbReference type="InterPro" id="IPR017871">
    <property type="entry name" value="ABC_transporter-like_CS"/>
</dbReference>
<keyword evidence="3 11" id="KW-0812">Transmembrane</keyword>
<feature type="domain" description="ABC transmembrane type-1" evidence="13">
    <location>
        <begin position="999"/>
        <end position="1274"/>
    </location>
</feature>
<dbReference type="InterPro" id="IPR003439">
    <property type="entry name" value="ABC_transporter-like_ATP-bd"/>
</dbReference>
<feature type="transmembrane region" description="Helical" evidence="11">
    <location>
        <begin position="1031"/>
        <end position="1054"/>
    </location>
</feature>
<dbReference type="GO" id="GO:0140359">
    <property type="term" value="F:ABC-type transporter activity"/>
    <property type="evidence" value="ECO:0007669"/>
    <property type="project" value="InterPro"/>
</dbReference>